<feature type="transmembrane region" description="Helical" evidence="1">
    <location>
        <begin position="60"/>
        <end position="81"/>
    </location>
</feature>
<protein>
    <submittedName>
        <fullName evidence="2">Uncharacterized protein</fullName>
    </submittedName>
</protein>
<accession>A0A0R3L860</accession>
<evidence type="ECO:0000313" key="3">
    <source>
        <dbReference type="Proteomes" id="UP000051913"/>
    </source>
</evidence>
<evidence type="ECO:0000256" key="1">
    <source>
        <dbReference type="SAM" id="Phobius"/>
    </source>
</evidence>
<reference evidence="2 3" key="1">
    <citation type="submission" date="2014-03" db="EMBL/GenBank/DDBJ databases">
        <title>Bradyrhizobium valentinum sp. nov., isolated from effective nodules of Lupinus mariae-josephae, a lupine endemic of basic-lime soils in Eastern Spain.</title>
        <authorList>
            <person name="Duran D."/>
            <person name="Rey L."/>
            <person name="Navarro A."/>
            <person name="Busquets A."/>
            <person name="Imperial J."/>
            <person name="Ruiz-Argueso T."/>
        </authorList>
    </citation>
    <scope>NUCLEOTIDE SEQUENCE [LARGE SCALE GENOMIC DNA]</scope>
    <source>
        <strain evidence="2 3">LmjM3</strain>
    </source>
</reference>
<dbReference type="RefSeq" id="WP_156438620.1">
    <property type="nucleotide sequence ID" value="NZ_LLXX01000141.1"/>
</dbReference>
<gene>
    <name evidence="2" type="ORF">CP49_10220</name>
</gene>
<keyword evidence="3" id="KW-1185">Reference proteome</keyword>
<comment type="caution">
    <text evidence="2">The sequence shown here is derived from an EMBL/GenBank/DDBJ whole genome shotgun (WGS) entry which is preliminary data.</text>
</comment>
<dbReference type="Proteomes" id="UP000051913">
    <property type="component" value="Unassembled WGS sequence"/>
</dbReference>
<dbReference type="EMBL" id="LLXX01000141">
    <property type="protein sequence ID" value="KRR03390.1"/>
    <property type="molecule type" value="Genomic_DNA"/>
</dbReference>
<name>A0A0R3L860_9BRAD</name>
<organism evidence="2 3">
    <name type="scientific">Bradyrhizobium valentinum</name>
    <dbReference type="NCBI Taxonomy" id="1518501"/>
    <lineage>
        <taxon>Bacteria</taxon>
        <taxon>Pseudomonadati</taxon>
        <taxon>Pseudomonadota</taxon>
        <taxon>Alphaproteobacteria</taxon>
        <taxon>Hyphomicrobiales</taxon>
        <taxon>Nitrobacteraceae</taxon>
        <taxon>Bradyrhizobium</taxon>
    </lineage>
</organism>
<proteinExistence type="predicted"/>
<dbReference type="AlphaFoldDB" id="A0A0R3L860"/>
<keyword evidence="1" id="KW-1133">Transmembrane helix</keyword>
<sequence>MVPEGREVRPSKKVRLHPTQSSLTAMKRNPNFVRHRQITKYRDSGKLFARRHGSSRTHDVIVAVTLLALLVVAIVTCAISNEITDSSLDRQSYVAYAIDVVATLGLSIGLAVLLFSSRPRADDEGARS</sequence>
<keyword evidence="1" id="KW-0472">Membrane</keyword>
<keyword evidence="1" id="KW-0812">Transmembrane</keyword>
<feature type="transmembrane region" description="Helical" evidence="1">
    <location>
        <begin position="93"/>
        <end position="115"/>
    </location>
</feature>
<evidence type="ECO:0000313" key="2">
    <source>
        <dbReference type="EMBL" id="KRR03390.1"/>
    </source>
</evidence>